<dbReference type="EMBL" id="JAUTXU010000089">
    <property type="protein sequence ID" value="KAK3709805.1"/>
    <property type="molecule type" value="Genomic_DNA"/>
</dbReference>
<protein>
    <submittedName>
        <fullName evidence="1">Uncharacterized protein</fullName>
    </submittedName>
</protein>
<accession>A0ACC3N5V5</accession>
<reference evidence="1" key="1">
    <citation type="submission" date="2023-07" db="EMBL/GenBank/DDBJ databases">
        <title>Black Yeasts Isolated from many extreme environments.</title>
        <authorList>
            <person name="Coleine C."/>
            <person name="Stajich J.E."/>
            <person name="Selbmann L."/>
        </authorList>
    </citation>
    <scope>NUCLEOTIDE SEQUENCE</scope>
    <source>
        <strain evidence="1">CCFEE 5714</strain>
    </source>
</reference>
<proteinExistence type="predicted"/>
<keyword evidence="2" id="KW-1185">Reference proteome</keyword>
<organism evidence="1 2">
    <name type="scientific">Vermiconidia calcicola</name>
    <dbReference type="NCBI Taxonomy" id="1690605"/>
    <lineage>
        <taxon>Eukaryota</taxon>
        <taxon>Fungi</taxon>
        <taxon>Dikarya</taxon>
        <taxon>Ascomycota</taxon>
        <taxon>Pezizomycotina</taxon>
        <taxon>Dothideomycetes</taxon>
        <taxon>Dothideomycetidae</taxon>
        <taxon>Mycosphaerellales</taxon>
        <taxon>Extremaceae</taxon>
        <taxon>Vermiconidia</taxon>
    </lineage>
</organism>
<gene>
    <name evidence="1" type="ORF">LTR37_010633</name>
</gene>
<comment type="caution">
    <text evidence="1">The sequence shown here is derived from an EMBL/GenBank/DDBJ whole genome shotgun (WGS) entry which is preliminary data.</text>
</comment>
<evidence type="ECO:0000313" key="2">
    <source>
        <dbReference type="Proteomes" id="UP001281147"/>
    </source>
</evidence>
<evidence type="ECO:0000313" key="1">
    <source>
        <dbReference type="EMBL" id="KAK3709805.1"/>
    </source>
</evidence>
<name>A0ACC3N5V5_9PEZI</name>
<sequence length="817" mass="90151">MVVVRESPNAKLSPDKNSTQWPPKSPFQALLSSPSGRRKWQDRRNKREDERSVSPSPIKRSLESSRKLQAMSGADEEEDQSGEDEDEETLQLKLQAIQAKLKLKKLRQKAKEDGDANGSSGSGRASSRADSMLLSPTKSKAAPSARQRVERGDVEVPLSPTKDRNVLPKDQPSPARRRLGLTNDFKAQDVSLKRARDGTQIKRSDSARRTENESVAPKLSFSERLNRSREETKDLVTKQERIEKTRSRGFGHMAQFPTDGPQANGRATPKSASDAKRPSSAHQMHASNNTVKEAAVSRSNSMRTSRPERPSVPRANGVSSSCTPQDRSEPEVVTDDSDQPSPGFDPFSQTHLSKRHIPHPDVARALSDKEVYTLPRLLKEVKAPHYDPPDCEADFVLFAILASKSSPFDQKASHRTSDEKNPQEDPEAPRNKFMVLHLCDLKWEVDCFLFGTAFTQFWKLTPGTLLAILNPAIMPPKGNQHNGRFCLKLGSSEDCVMEIGLARDLGYCDAVKKDGQVCGQWIDKKSTEICEFHLNLEIDRNRKHRMEVNTMWRSHNGKNGASENWKPKGESRREGGFDNRLGGNKKAQAEKNKSFHREYGQLYSVPSTGGAGKNSAASLLDAEDMDALHNMSASEASRKRIADAQRERELAKKLGQMGNGMGAEYLRVTTQTNTTSKDTTSAKSTPYFEKPSAASLGLLGKKAEDQHLSPGKDRKRHFGTGAISSAGPEAMGWGGARKAGLLQPKDNRMGSPEKGQTELGNVGKAKPGIVRNRSEDGSLSPKKRARFALEKGIREPGRESLGEGLAPVDDEDDLDIV</sequence>
<dbReference type="Proteomes" id="UP001281147">
    <property type="component" value="Unassembled WGS sequence"/>
</dbReference>